<dbReference type="InterPro" id="IPR036397">
    <property type="entry name" value="RNaseH_sf"/>
</dbReference>
<organism evidence="1">
    <name type="scientific">Cladocopium goreaui</name>
    <dbReference type="NCBI Taxonomy" id="2562237"/>
    <lineage>
        <taxon>Eukaryota</taxon>
        <taxon>Sar</taxon>
        <taxon>Alveolata</taxon>
        <taxon>Dinophyceae</taxon>
        <taxon>Suessiales</taxon>
        <taxon>Symbiodiniaceae</taxon>
        <taxon>Cladocopium</taxon>
    </lineage>
</organism>
<dbReference type="GO" id="GO:0003676">
    <property type="term" value="F:nucleic acid binding"/>
    <property type="evidence" value="ECO:0007669"/>
    <property type="project" value="InterPro"/>
</dbReference>
<reference evidence="1" key="1">
    <citation type="submission" date="2022-10" db="EMBL/GenBank/DDBJ databases">
        <authorList>
            <person name="Chen Y."/>
            <person name="Dougan E. K."/>
            <person name="Chan C."/>
            <person name="Rhodes N."/>
            <person name="Thang M."/>
        </authorList>
    </citation>
    <scope>NUCLEOTIDE SEQUENCE</scope>
</reference>
<dbReference type="Gene3D" id="3.30.420.10">
    <property type="entry name" value="Ribonuclease H-like superfamily/Ribonuclease H"/>
    <property type="match status" value="1"/>
</dbReference>
<protein>
    <submittedName>
        <fullName evidence="1">Uncharacterized protein</fullName>
    </submittedName>
</protein>
<dbReference type="EMBL" id="CAMXCT010006601">
    <property type="protein sequence ID" value="CAI4016772.1"/>
    <property type="molecule type" value="Genomic_DNA"/>
</dbReference>
<evidence type="ECO:0000313" key="1">
    <source>
        <dbReference type="EMBL" id="CAI4016772.1"/>
    </source>
</evidence>
<proteinExistence type="predicted"/>
<evidence type="ECO:0000313" key="2">
    <source>
        <dbReference type="EMBL" id="CAL1170147.1"/>
    </source>
</evidence>
<feature type="non-terminal residue" evidence="1">
    <location>
        <position position="1"/>
    </location>
</feature>
<dbReference type="AlphaFoldDB" id="A0A9P1DWM7"/>
<dbReference type="EMBL" id="CAMXCT020006601">
    <property type="protein sequence ID" value="CAL1170147.1"/>
    <property type="molecule type" value="Genomic_DNA"/>
</dbReference>
<comment type="caution">
    <text evidence="1">The sequence shown here is derived from an EMBL/GenBank/DDBJ whole genome shotgun (WGS) entry which is preliminary data.</text>
</comment>
<reference evidence="2" key="2">
    <citation type="submission" date="2024-04" db="EMBL/GenBank/DDBJ databases">
        <authorList>
            <person name="Chen Y."/>
            <person name="Shah S."/>
            <person name="Dougan E. K."/>
            <person name="Thang M."/>
            <person name="Chan C."/>
        </authorList>
    </citation>
    <scope>NUCLEOTIDE SEQUENCE [LARGE SCALE GENOMIC DNA]</scope>
</reference>
<sequence>MNKPTEDARVGASVGGLRLPLLTPMQEEIHWVDAEKGRRADEQLEFRVSGSILAQHAAEALKSRELRVAVDAEWQDPRPLSLLQLALSVRKQPPTVFLIDMVQPPCESTLDWCRKLLTGKHEVLVFSPKEDSRRLEEVGLLPGVDQSNWLDLQRLDWGLGNQPGLQAV</sequence>
<gene>
    <name evidence="1" type="ORF">C1SCF055_LOCUS41474</name>
</gene>
<name>A0A9P1DWM7_9DINO</name>
<accession>A0A9P1DWM7</accession>